<dbReference type="STRING" id="254877.A0A1V6TL73"/>
<organism evidence="1 2">
    <name type="scientific">Penicillium flavigenum</name>
    <dbReference type="NCBI Taxonomy" id="254877"/>
    <lineage>
        <taxon>Eukaryota</taxon>
        <taxon>Fungi</taxon>
        <taxon>Dikarya</taxon>
        <taxon>Ascomycota</taxon>
        <taxon>Pezizomycotina</taxon>
        <taxon>Eurotiomycetes</taxon>
        <taxon>Eurotiomycetidae</taxon>
        <taxon>Eurotiales</taxon>
        <taxon>Aspergillaceae</taxon>
        <taxon>Penicillium</taxon>
    </lineage>
</organism>
<accession>A0A1V6TL73</accession>
<protein>
    <submittedName>
        <fullName evidence="1">Uncharacterized protein</fullName>
    </submittedName>
</protein>
<proteinExistence type="predicted"/>
<sequence length="93" mass="11008">MTRVRYEQPHRHGVHADPNWYKSDSDWTKFLRRYRWHVADLLEYSTLGTVYVVDILDSFKATVFGNQALFEGASTTTIREHFQQWATTAIQED</sequence>
<dbReference type="EMBL" id="MLQL01000006">
    <property type="protein sequence ID" value="OQE26906.1"/>
    <property type="molecule type" value="Genomic_DNA"/>
</dbReference>
<dbReference type="OrthoDB" id="4424523at2759"/>
<dbReference type="AlphaFoldDB" id="A0A1V6TL73"/>
<name>A0A1V6TL73_9EURO</name>
<keyword evidence="2" id="KW-1185">Reference proteome</keyword>
<comment type="caution">
    <text evidence="1">The sequence shown here is derived from an EMBL/GenBank/DDBJ whole genome shotgun (WGS) entry which is preliminary data.</text>
</comment>
<evidence type="ECO:0000313" key="2">
    <source>
        <dbReference type="Proteomes" id="UP000191342"/>
    </source>
</evidence>
<gene>
    <name evidence="1" type="ORF">PENFLA_c006G08652</name>
</gene>
<dbReference type="Proteomes" id="UP000191342">
    <property type="component" value="Unassembled WGS sequence"/>
</dbReference>
<evidence type="ECO:0000313" key="1">
    <source>
        <dbReference type="EMBL" id="OQE26906.1"/>
    </source>
</evidence>
<reference evidence="2" key="1">
    <citation type="journal article" date="2017" name="Nat. Microbiol.">
        <title>Global analysis of biosynthetic gene clusters reveals vast potential of secondary metabolite production in Penicillium species.</title>
        <authorList>
            <person name="Nielsen J.C."/>
            <person name="Grijseels S."/>
            <person name="Prigent S."/>
            <person name="Ji B."/>
            <person name="Dainat J."/>
            <person name="Nielsen K.F."/>
            <person name="Frisvad J.C."/>
            <person name="Workman M."/>
            <person name="Nielsen J."/>
        </authorList>
    </citation>
    <scope>NUCLEOTIDE SEQUENCE [LARGE SCALE GENOMIC DNA]</scope>
    <source>
        <strain evidence="2">IBT 14082</strain>
    </source>
</reference>